<keyword evidence="9" id="KW-1003">Cell membrane</keyword>
<keyword evidence="9" id="KW-0448">Lipopolysaccharide biosynthesis</keyword>
<gene>
    <name evidence="11" type="primary">waaA</name>
    <name evidence="11" type="ORF">CF67_06030</name>
</gene>
<dbReference type="STRING" id="1179155.CF67_06030"/>
<evidence type="ECO:0000256" key="1">
    <source>
        <dbReference type="ARBA" id="ARBA00004713"/>
    </source>
</evidence>
<dbReference type="eggNOG" id="COG1519">
    <property type="taxonomic scope" value="Bacteria"/>
</dbReference>
<comment type="pathway">
    <text evidence="1 9">Bacterial outer membrane biogenesis; LPS core biosynthesis.</text>
</comment>
<dbReference type="InterPro" id="IPR039901">
    <property type="entry name" value="Kdotransferase"/>
</dbReference>
<comment type="function">
    <text evidence="9">Involved in lipopolysaccharide (LPS) biosynthesis. Catalyzes the transfer of 3-deoxy-D-manno-octulosonate (Kdo) residue(s) from CMP-Kdo to lipid IV(A), the tetraacyldisaccharide-1,4'-bisphosphate precursor of lipid A.</text>
</comment>
<sequence>MPIDFVFAVENFLQTIKPKKMLIMETELWPNTIRAVNKAGIPIIIVNARLSKHSMQRYKKVNNLFHFFAKNINHFLCQYQTDAENFITLGIPRNKIFVTGSIKFDLHIDHHILNKGKQLRSQLGSDRPIWVAVSTHHGEERQILVAHYQLLSDLPNSLLIIAPRHPERFNAVAKLCEEKAFKYSRRSKNKQPTNKEHIYIADTMGEMLTIIGAADICFMGGSLIEGKIGGHNVLEPAALAKPILTGPNYFNFSTIVHKLQKHGAIQIIYNPTELANALKKLFKFPNKIDRMGNNAVAVMKMNQGATGKTIDFIQNDVK</sequence>
<evidence type="ECO:0000256" key="4">
    <source>
        <dbReference type="ARBA" id="ARBA00019077"/>
    </source>
</evidence>
<comment type="catalytic activity">
    <reaction evidence="7 9">
        <text>lipid IVA (E. coli) + CMP-3-deoxy-beta-D-manno-octulosonate = alpha-Kdo-(2-&gt;6)-lipid IVA (E. coli) + CMP + H(+)</text>
        <dbReference type="Rhea" id="RHEA:28066"/>
        <dbReference type="ChEBI" id="CHEBI:15378"/>
        <dbReference type="ChEBI" id="CHEBI:58603"/>
        <dbReference type="ChEBI" id="CHEBI:60364"/>
        <dbReference type="ChEBI" id="CHEBI:60377"/>
        <dbReference type="ChEBI" id="CHEBI:85987"/>
        <dbReference type="EC" id="2.4.99.12"/>
    </reaction>
</comment>
<accession>A0A084CME1</accession>
<protein>
    <recommendedName>
        <fullName evidence="4 9">3-deoxy-D-manno-octulosonic acid transferase</fullName>
        <shortName evidence="9">Kdo transferase</shortName>
        <ecNumber evidence="3 9">2.4.99.12</ecNumber>
    </recommendedName>
    <alternativeName>
        <fullName evidence="6 9">Lipid IV(A) 3-deoxy-D-manno-octulosonic acid transferase</fullName>
    </alternativeName>
</protein>
<feature type="site" description="Transition state stabilizer" evidence="8">
    <location>
        <position position="25"/>
    </location>
</feature>
<keyword evidence="9" id="KW-0472">Membrane</keyword>
<feature type="site" description="Transition state stabilizer" evidence="8">
    <location>
        <position position="103"/>
    </location>
</feature>
<dbReference type="PANTHER" id="PTHR42755">
    <property type="entry name" value="3-DEOXY-MANNO-OCTULOSONATE CYTIDYLYLTRANSFERASE"/>
    <property type="match status" value="1"/>
</dbReference>
<evidence type="ECO:0000256" key="9">
    <source>
        <dbReference type="RuleBase" id="RU365103"/>
    </source>
</evidence>
<dbReference type="InterPro" id="IPR007507">
    <property type="entry name" value="Glycos_transf_N"/>
</dbReference>
<dbReference type="AlphaFoldDB" id="A0A084CME1"/>
<dbReference type="UniPathway" id="UPA00958"/>
<dbReference type="Gene3D" id="3.40.50.2000">
    <property type="entry name" value="Glycogen Phosphorylase B"/>
    <property type="match status" value="1"/>
</dbReference>
<evidence type="ECO:0000256" key="2">
    <source>
        <dbReference type="ARBA" id="ARBA00006380"/>
    </source>
</evidence>
<dbReference type="GO" id="GO:0009245">
    <property type="term" value="P:lipid A biosynthetic process"/>
    <property type="evidence" value="ECO:0007669"/>
    <property type="project" value="TreeGrafter"/>
</dbReference>
<keyword evidence="12" id="KW-1185">Reference proteome</keyword>
<evidence type="ECO:0000256" key="5">
    <source>
        <dbReference type="ARBA" id="ARBA00022679"/>
    </source>
</evidence>
<comment type="subcellular location">
    <subcellularLocation>
        <location evidence="9">Cell membrane</location>
    </subcellularLocation>
</comment>
<dbReference type="GO" id="GO:0005886">
    <property type="term" value="C:plasma membrane"/>
    <property type="evidence" value="ECO:0007669"/>
    <property type="project" value="UniProtKB-SubCell"/>
</dbReference>
<name>A0A084CME1_9GAMM</name>
<evidence type="ECO:0000256" key="7">
    <source>
        <dbReference type="ARBA" id="ARBA00049183"/>
    </source>
</evidence>
<comment type="similarity">
    <text evidence="2">Belongs to the glycosyltransferase group 1 family. Glycosyltransferase 30 subfamily.</text>
</comment>
<dbReference type="Proteomes" id="UP000053784">
    <property type="component" value="Unassembled WGS sequence"/>
</dbReference>
<organism evidence="11 12">
    <name type="scientific">Candidatus Photodesmus blepharonis</name>
    <dbReference type="NCBI Taxonomy" id="1179155"/>
    <lineage>
        <taxon>Bacteria</taxon>
        <taxon>Pseudomonadati</taxon>
        <taxon>Pseudomonadota</taxon>
        <taxon>Gammaproteobacteria</taxon>
        <taxon>Vibrionales</taxon>
        <taxon>Vibrionaceae</taxon>
        <taxon>Candidatus Photodesmus</taxon>
    </lineage>
</organism>
<dbReference type="EC" id="2.4.99.12" evidence="3 9"/>
<evidence type="ECO:0000259" key="10">
    <source>
        <dbReference type="Pfam" id="PF04413"/>
    </source>
</evidence>
<evidence type="ECO:0000256" key="3">
    <source>
        <dbReference type="ARBA" id="ARBA00012621"/>
    </source>
</evidence>
<dbReference type="Pfam" id="PF04413">
    <property type="entry name" value="Glycos_transf_N"/>
    <property type="match status" value="1"/>
</dbReference>
<reference evidence="11 12" key="1">
    <citation type="submission" date="2014-03" db="EMBL/GenBank/DDBJ databases">
        <title>Selection and divergence in the genomes of co-occurring obligate luminous symbionts with specific hosts.</title>
        <authorList>
            <person name="Hendry T.A."/>
            <person name="de Wet J.R."/>
            <person name="Dunlap P.V."/>
        </authorList>
    </citation>
    <scope>NUCLEOTIDE SEQUENCE [LARGE SCALE GENOMIC DNA]</scope>
    <source>
        <strain evidence="11 12">Ppalp.1</strain>
    </source>
</reference>
<dbReference type="SUPFAM" id="SSF53756">
    <property type="entry name" value="UDP-Glycosyltransferase/glycogen phosphorylase"/>
    <property type="match status" value="1"/>
</dbReference>
<keyword evidence="5 9" id="KW-0808">Transferase</keyword>
<dbReference type="GO" id="GO:0043842">
    <property type="term" value="F:Kdo transferase activity"/>
    <property type="evidence" value="ECO:0007669"/>
    <property type="project" value="UniProtKB-EC"/>
</dbReference>
<dbReference type="Gene3D" id="3.40.50.11720">
    <property type="entry name" value="3-Deoxy-D-manno-octulosonic-acid transferase, N-terminal domain"/>
    <property type="match status" value="1"/>
</dbReference>
<evidence type="ECO:0000313" key="12">
    <source>
        <dbReference type="Proteomes" id="UP000053784"/>
    </source>
</evidence>
<evidence type="ECO:0000313" key="11">
    <source>
        <dbReference type="EMBL" id="KEY90970.1"/>
    </source>
</evidence>
<evidence type="ECO:0000256" key="6">
    <source>
        <dbReference type="ARBA" id="ARBA00031445"/>
    </source>
</evidence>
<proteinExistence type="inferred from homology"/>
<evidence type="ECO:0000256" key="8">
    <source>
        <dbReference type="PIRSR" id="PIRSR639901-2"/>
    </source>
</evidence>
<comment type="caution">
    <text evidence="11">The sequence shown here is derived from an EMBL/GenBank/DDBJ whole genome shotgun (WGS) entry which is preliminary data.</text>
</comment>
<dbReference type="EMBL" id="JGVK01000029">
    <property type="protein sequence ID" value="KEY90970.1"/>
    <property type="molecule type" value="Genomic_DNA"/>
</dbReference>
<dbReference type="GO" id="GO:0009244">
    <property type="term" value="P:lipopolysaccharide core region biosynthetic process"/>
    <property type="evidence" value="ECO:0007669"/>
    <property type="project" value="UniProtKB-UniRule"/>
</dbReference>
<dbReference type="InterPro" id="IPR038107">
    <property type="entry name" value="Glycos_transf_N_sf"/>
</dbReference>
<dbReference type="PANTHER" id="PTHR42755:SF1">
    <property type="entry name" value="3-DEOXY-D-MANNO-OCTULOSONIC ACID TRANSFERASE, MITOCHONDRIAL-RELATED"/>
    <property type="match status" value="1"/>
</dbReference>
<feature type="domain" description="3-deoxy-D-manno-octulosonic-acid transferase N-terminal" evidence="10">
    <location>
        <begin position="1"/>
        <end position="105"/>
    </location>
</feature>
<dbReference type="FunFam" id="3.40.50.2000:FF:000032">
    <property type="entry name" value="3-deoxy-D-manno-octulosonic acid transferase"/>
    <property type="match status" value="1"/>
</dbReference>